<name>A0AAW1HAX0_SAPOF</name>
<evidence type="ECO:0000313" key="3">
    <source>
        <dbReference type="EMBL" id="KAK9673160.1"/>
    </source>
</evidence>
<feature type="region of interest" description="Disordered" evidence="1">
    <location>
        <begin position="1"/>
        <end position="20"/>
    </location>
</feature>
<protein>
    <submittedName>
        <fullName evidence="3">Uncharacterized protein</fullName>
    </submittedName>
</protein>
<keyword evidence="2" id="KW-0472">Membrane</keyword>
<proteinExistence type="predicted"/>
<evidence type="ECO:0000256" key="1">
    <source>
        <dbReference type="SAM" id="MobiDB-lite"/>
    </source>
</evidence>
<accession>A0AAW1HAX0</accession>
<comment type="caution">
    <text evidence="3">The sequence shown here is derived from an EMBL/GenBank/DDBJ whole genome shotgun (WGS) entry which is preliminary data.</text>
</comment>
<keyword evidence="4" id="KW-1185">Reference proteome</keyword>
<feature type="transmembrane region" description="Helical" evidence="2">
    <location>
        <begin position="52"/>
        <end position="74"/>
    </location>
</feature>
<dbReference type="EMBL" id="JBDFQZ010000012">
    <property type="protein sequence ID" value="KAK9673161.1"/>
    <property type="molecule type" value="Genomic_DNA"/>
</dbReference>
<keyword evidence="2" id="KW-0812">Transmembrane</keyword>
<dbReference type="Proteomes" id="UP001443914">
    <property type="component" value="Unassembled WGS sequence"/>
</dbReference>
<feature type="transmembrane region" description="Helical" evidence="2">
    <location>
        <begin position="21"/>
        <end position="40"/>
    </location>
</feature>
<evidence type="ECO:0000256" key="2">
    <source>
        <dbReference type="SAM" id="Phobius"/>
    </source>
</evidence>
<sequence>MSSVNCRKESARSSGTRTPFSSYRSTPVIGLHFSPINIFFLQSSIRLSSFSLLTYLVSPLILNPGFFSMLLNLLKLLPTNVFSLSLLSSFSFPLTDVRPCLLCLKTVDINDDARFALTELCLTRL</sequence>
<dbReference type="EMBL" id="JBDFQZ010000012">
    <property type="protein sequence ID" value="KAK9673160.1"/>
    <property type="molecule type" value="Genomic_DNA"/>
</dbReference>
<dbReference type="AlphaFoldDB" id="A0AAW1HAX0"/>
<organism evidence="3 4">
    <name type="scientific">Saponaria officinalis</name>
    <name type="common">Common soapwort</name>
    <name type="synonym">Lychnis saponaria</name>
    <dbReference type="NCBI Taxonomy" id="3572"/>
    <lineage>
        <taxon>Eukaryota</taxon>
        <taxon>Viridiplantae</taxon>
        <taxon>Streptophyta</taxon>
        <taxon>Embryophyta</taxon>
        <taxon>Tracheophyta</taxon>
        <taxon>Spermatophyta</taxon>
        <taxon>Magnoliopsida</taxon>
        <taxon>eudicotyledons</taxon>
        <taxon>Gunneridae</taxon>
        <taxon>Pentapetalae</taxon>
        <taxon>Caryophyllales</taxon>
        <taxon>Caryophyllaceae</taxon>
        <taxon>Caryophylleae</taxon>
        <taxon>Saponaria</taxon>
    </lineage>
</organism>
<gene>
    <name evidence="3" type="ORF">RND81_12G150200</name>
</gene>
<feature type="compositionally biased region" description="Basic and acidic residues" evidence="1">
    <location>
        <begin position="1"/>
        <end position="11"/>
    </location>
</feature>
<keyword evidence="2" id="KW-1133">Transmembrane helix</keyword>
<evidence type="ECO:0000313" key="4">
    <source>
        <dbReference type="Proteomes" id="UP001443914"/>
    </source>
</evidence>
<reference evidence="3 4" key="1">
    <citation type="submission" date="2024-03" db="EMBL/GenBank/DDBJ databases">
        <title>WGS assembly of Saponaria officinalis var. Norfolk2.</title>
        <authorList>
            <person name="Jenkins J."/>
            <person name="Shu S."/>
            <person name="Grimwood J."/>
            <person name="Barry K."/>
            <person name="Goodstein D."/>
            <person name="Schmutz J."/>
            <person name="Leebens-Mack J."/>
            <person name="Osbourn A."/>
        </authorList>
    </citation>
    <scope>NUCLEOTIDE SEQUENCE [LARGE SCALE GENOMIC DNA]</scope>
    <source>
        <strain evidence="4">cv. Norfolk2</strain>
        <strain evidence="3">JIC</strain>
        <tissue evidence="3">Leaf</tissue>
    </source>
</reference>